<dbReference type="InterPro" id="IPR008571">
    <property type="entry name" value="HerA-like"/>
</dbReference>
<accession>A0A0R1UL99</accession>
<dbReference type="SMART" id="SM00382">
    <property type="entry name" value="AAA"/>
    <property type="match status" value="1"/>
</dbReference>
<dbReference type="AlphaFoldDB" id="A0A0R1UL99"/>
<dbReference type="Pfam" id="PF01935">
    <property type="entry name" value="DUF87"/>
    <property type="match status" value="1"/>
</dbReference>
<organism evidence="2 3">
    <name type="scientific">Limosilactobacillus equigenerosi DSM 18793 = JCM 14505</name>
    <dbReference type="NCBI Taxonomy" id="1423742"/>
    <lineage>
        <taxon>Bacteria</taxon>
        <taxon>Bacillati</taxon>
        <taxon>Bacillota</taxon>
        <taxon>Bacilli</taxon>
        <taxon>Lactobacillales</taxon>
        <taxon>Lactobacillaceae</taxon>
        <taxon>Limosilactobacillus</taxon>
    </lineage>
</organism>
<protein>
    <submittedName>
        <fullName evidence="2">ATPase</fullName>
    </submittedName>
</protein>
<dbReference type="Gene3D" id="3.40.50.300">
    <property type="entry name" value="P-loop containing nucleotide triphosphate hydrolases"/>
    <property type="match status" value="2"/>
</dbReference>
<sequence length="382" mass="43215">MWLTPINHQGAIKAVDLVQRHLLIVGQTGSGKTTTALGLLSELQQANQTTIVFDPTGEYAKLPNTITYRFGDNAYLDPGNLSWPQLQQLLQLPPVTQLQEQQIEQAIQTLRYQANVANVKQPWDWCGQAQATWEGMLRRLGSWSDSYPVTLLPTQWRQVMVAPDAHQPDYTLLGQQVDPEQVHAAWPMMQAMRTKLHDPIYQRLFALTPGNGVQSELTFVLKMFLKHPSQHRTLVIDLSLLKDLALSQQVVLSVLYQTMLNYRLQTAERFPVQVVLDEAHRYLPTDEHQLAANGLFQVAREGRKVGLTMVVTTQSPLDLPARLRSQFAHQMMHYLGSKAEWQSLGIMQTKLPTLSTGQCLIQGLTEQVLPYQVGLPTWWPGN</sequence>
<evidence type="ECO:0000259" key="1">
    <source>
        <dbReference type="SMART" id="SM00382"/>
    </source>
</evidence>
<dbReference type="RefSeq" id="WP_056995680.1">
    <property type="nucleotide sequence ID" value="NZ_AZGC01000039.1"/>
</dbReference>
<evidence type="ECO:0000313" key="3">
    <source>
        <dbReference type="Proteomes" id="UP000051084"/>
    </source>
</evidence>
<keyword evidence="3" id="KW-1185">Reference proteome</keyword>
<evidence type="ECO:0000313" key="2">
    <source>
        <dbReference type="EMBL" id="KRL94009.1"/>
    </source>
</evidence>
<gene>
    <name evidence="2" type="ORF">FC21_GL001481</name>
</gene>
<name>A0A0R1UL99_9LACO</name>
<dbReference type="InterPro" id="IPR003593">
    <property type="entry name" value="AAA+_ATPase"/>
</dbReference>
<comment type="caution">
    <text evidence="2">The sequence shown here is derived from an EMBL/GenBank/DDBJ whole genome shotgun (WGS) entry which is preliminary data.</text>
</comment>
<dbReference type="STRING" id="417373.GCA_001570685_00571"/>
<dbReference type="PANTHER" id="PTHR42957:SF1">
    <property type="entry name" value="HELICASE MJ1565-RELATED"/>
    <property type="match status" value="1"/>
</dbReference>
<dbReference type="InterPro" id="IPR002789">
    <property type="entry name" value="HerA_central"/>
</dbReference>
<dbReference type="InterPro" id="IPR027417">
    <property type="entry name" value="P-loop_NTPase"/>
</dbReference>
<dbReference type="Proteomes" id="UP000051084">
    <property type="component" value="Unassembled WGS sequence"/>
</dbReference>
<dbReference type="SUPFAM" id="SSF52540">
    <property type="entry name" value="P-loop containing nucleoside triphosphate hydrolases"/>
    <property type="match status" value="1"/>
</dbReference>
<proteinExistence type="predicted"/>
<dbReference type="PANTHER" id="PTHR42957">
    <property type="entry name" value="HELICASE MJ1565-RELATED"/>
    <property type="match status" value="1"/>
</dbReference>
<dbReference type="OrthoDB" id="9806951at2"/>
<dbReference type="EMBL" id="AZGC01000039">
    <property type="protein sequence ID" value="KRL94009.1"/>
    <property type="molecule type" value="Genomic_DNA"/>
</dbReference>
<dbReference type="PATRIC" id="fig|1423742.4.peg.1534"/>
<reference evidence="2 3" key="1">
    <citation type="journal article" date="2015" name="Genome Announc.">
        <title>Expanding the biotechnology potential of lactobacilli through comparative genomics of 213 strains and associated genera.</title>
        <authorList>
            <person name="Sun Z."/>
            <person name="Harris H.M."/>
            <person name="McCann A."/>
            <person name="Guo C."/>
            <person name="Argimon S."/>
            <person name="Zhang W."/>
            <person name="Yang X."/>
            <person name="Jeffery I.B."/>
            <person name="Cooney J.C."/>
            <person name="Kagawa T.F."/>
            <person name="Liu W."/>
            <person name="Song Y."/>
            <person name="Salvetti E."/>
            <person name="Wrobel A."/>
            <person name="Rasinkangas P."/>
            <person name="Parkhill J."/>
            <person name="Rea M.C."/>
            <person name="O'Sullivan O."/>
            <person name="Ritari J."/>
            <person name="Douillard F.P."/>
            <person name="Paul Ross R."/>
            <person name="Yang R."/>
            <person name="Briner A.E."/>
            <person name="Felis G.E."/>
            <person name="de Vos W.M."/>
            <person name="Barrangou R."/>
            <person name="Klaenhammer T.R."/>
            <person name="Caufield P.W."/>
            <person name="Cui Y."/>
            <person name="Zhang H."/>
            <person name="O'Toole P.W."/>
        </authorList>
    </citation>
    <scope>NUCLEOTIDE SEQUENCE [LARGE SCALE GENOMIC DNA]</scope>
    <source>
        <strain evidence="2 3">DSM 18793</strain>
    </source>
</reference>
<feature type="domain" description="AAA+ ATPase" evidence="1">
    <location>
        <begin position="18"/>
        <end position="337"/>
    </location>
</feature>